<reference evidence="4" key="1">
    <citation type="journal article" date="2019" name="Int. J. Syst. Evol. Microbiol.">
        <title>The Global Catalogue of Microorganisms (GCM) 10K type strain sequencing project: providing services to taxonomists for standard genome sequencing and annotation.</title>
        <authorList>
            <consortium name="The Broad Institute Genomics Platform"/>
            <consortium name="The Broad Institute Genome Sequencing Center for Infectious Disease"/>
            <person name="Wu L."/>
            <person name="Ma J."/>
        </authorList>
    </citation>
    <scope>NUCLEOTIDE SEQUENCE [LARGE SCALE GENOMIC DNA]</scope>
    <source>
        <strain evidence="4">JCM 14545</strain>
    </source>
</reference>
<organism evidence="3 4">
    <name type="scientific">Amycolatopsis minnesotensis</name>
    <dbReference type="NCBI Taxonomy" id="337894"/>
    <lineage>
        <taxon>Bacteria</taxon>
        <taxon>Bacillati</taxon>
        <taxon>Actinomycetota</taxon>
        <taxon>Actinomycetes</taxon>
        <taxon>Pseudonocardiales</taxon>
        <taxon>Pseudonocardiaceae</taxon>
        <taxon>Amycolatopsis</taxon>
    </lineage>
</organism>
<evidence type="ECO:0000259" key="2">
    <source>
        <dbReference type="Pfam" id="PF03068"/>
    </source>
</evidence>
<keyword evidence="4" id="KW-1185">Reference proteome</keyword>
<feature type="signal peptide" evidence="1">
    <location>
        <begin position="1"/>
        <end position="21"/>
    </location>
</feature>
<dbReference type="Proteomes" id="UP001501116">
    <property type="component" value="Unassembled WGS sequence"/>
</dbReference>
<dbReference type="InterPro" id="IPR004303">
    <property type="entry name" value="PAD"/>
</dbReference>
<dbReference type="SUPFAM" id="SSF55909">
    <property type="entry name" value="Pentein"/>
    <property type="match status" value="1"/>
</dbReference>
<gene>
    <name evidence="3" type="ORF">GCM10009754_34910</name>
</gene>
<evidence type="ECO:0000256" key="1">
    <source>
        <dbReference type="SAM" id="SignalP"/>
    </source>
</evidence>
<dbReference type="PANTHER" id="PTHR10837:SF8">
    <property type="entry name" value="PROTEIN-ARGININE DEIMINASE"/>
    <property type="match status" value="1"/>
</dbReference>
<protein>
    <recommendedName>
        <fullName evidence="2">Protein-arginine deiminase C-terminal domain-containing protein</fullName>
    </recommendedName>
</protein>
<evidence type="ECO:0000313" key="4">
    <source>
        <dbReference type="Proteomes" id="UP001501116"/>
    </source>
</evidence>
<comment type="caution">
    <text evidence="3">The sequence shown here is derived from an EMBL/GenBank/DDBJ whole genome shotgun (WGS) entry which is preliminary data.</text>
</comment>
<evidence type="ECO:0000313" key="3">
    <source>
        <dbReference type="EMBL" id="GAA1961097.1"/>
    </source>
</evidence>
<sequence>MLRWGVLVTVSAVAFAVPAVAATTGPRLRGGDVMLANLDDDEHRCVVTPADLDAVGLETDRRLAACGDAADDRVNGPADEQDLTPLEIAPEPWLGGGAVGRLTIDRGEHARVFARRGGGFDSIAPGDGTLSAAELRRGVRLAVEGRDIVRDLSTWDGSVTVTLTVTDRGSRRSASHRLRTAPLVLQNDLQPATTVFAGAPGTGPGGVPGLPGSRIPAGWPEFSASLDRAAGPRVRYLTGGPAWWADTWTQDIFEPATASMPTPHGVQTMRVLLRSANLWQVGETATLRPAGRLAFRDLRGPGVAVVQAFSDVPRIAGIDLLNATGNFESLPPYPGFPRGRVLYGSGRDNKRRPDPVFVRMLESQRVQPPLAIDTSWLAIGHVDELVHVVPAPNARGWTLMVADPRLASGILATAKARGAGSAALFSGTAAAEKPTVDELVNDRKLNDANERAAAHIDREVSVLLAETGLRADELVRAPVLFHELDGTPLLLAFTPDIPNGLSVTAHEFAAPDPHGPVVGGRDLFRVVTERALARHGVRVRWVEDFSWAHEGGGEVHCTTNALRDVSVH</sequence>
<dbReference type="PANTHER" id="PTHR10837">
    <property type="entry name" value="PEPTIDYLARGININE DEIMINASE"/>
    <property type="match status" value="1"/>
</dbReference>
<name>A0ABP5CGP1_9PSEU</name>
<keyword evidence="1" id="KW-0732">Signal</keyword>
<dbReference type="Gene3D" id="3.75.10.10">
    <property type="entry name" value="L-arginine/glycine Amidinotransferase, Chain A"/>
    <property type="match status" value="1"/>
</dbReference>
<dbReference type="RefSeq" id="WP_344419174.1">
    <property type="nucleotide sequence ID" value="NZ_BAAANN010000012.1"/>
</dbReference>
<accession>A0ABP5CGP1</accession>
<feature type="domain" description="Protein-arginine deiminase C-terminal" evidence="2">
    <location>
        <begin position="246"/>
        <end position="565"/>
    </location>
</feature>
<dbReference type="EMBL" id="BAAANN010000012">
    <property type="protein sequence ID" value="GAA1961097.1"/>
    <property type="molecule type" value="Genomic_DNA"/>
</dbReference>
<dbReference type="Pfam" id="PF03068">
    <property type="entry name" value="PAD"/>
    <property type="match status" value="1"/>
</dbReference>
<proteinExistence type="predicted"/>
<feature type="chain" id="PRO_5046886093" description="Protein-arginine deiminase C-terminal domain-containing protein" evidence="1">
    <location>
        <begin position="22"/>
        <end position="568"/>
    </location>
</feature>
<dbReference type="InterPro" id="IPR013530">
    <property type="entry name" value="PAD_C"/>
</dbReference>